<protein>
    <submittedName>
        <fullName evidence="2">Cyclic lactone autoinducer peptide</fullName>
    </submittedName>
</protein>
<dbReference type="Proteomes" id="UP001276854">
    <property type="component" value="Unassembled WGS sequence"/>
</dbReference>
<feature type="transmembrane region" description="Helical" evidence="1">
    <location>
        <begin position="56"/>
        <end position="79"/>
    </location>
</feature>
<evidence type="ECO:0000313" key="3">
    <source>
        <dbReference type="Proteomes" id="UP001276854"/>
    </source>
</evidence>
<proteinExistence type="predicted"/>
<dbReference type="NCBIfam" id="TIGR04223">
    <property type="entry name" value="quorum_AgrD"/>
    <property type="match status" value="1"/>
</dbReference>
<sequence length="94" mass="11155">MSFLLHLIYRYISHQSKVPFTTLSYFIVNYLIKYTLKVENNRKEAKIIELLFFKLVKIIASLALSFTSLNMNLACMLFIHQPKLPDNAKKLRRF</sequence>
<gene>
    <name evidence="2" type="ORF">RZO55_03790</name>
</gene>
<dbReference type="EMBL" id="JAWONS010000099">
    <property type="protein sequence ID" value="MDW2796698.1"/>
    <property type="molecule type" value="Genomic_DNA"/>
</dbReference>
<dbReference type="RefSeq" id="WP_318062963.1">
    <property type="nucleotide sequence ID" value="NZ_JAWONS010000099.1"/>
</dbReference>
<evidence type="ECO:0000256" key="1">
    <source>
        <dbReference type="SAM" id="Phobius"/>
    </source>
</evidence>
<dbReference type="InterPro" id="IPR009229">
    <property type="entry name" value="AgrD"/>
</dbReference>
<comment type="caution">
    <text evidence="2">The sequence shown here is derived from an EMBL/GenBank/DDBJ whole genome shotgun (WGS) entry which is preliminary data.</text>
</comment>
<keyword evidence="1" id="KW-1133">Transmembrane helix</keyword>
<organism evidence="2 3">
    <name type="scientific">Clostridium boliviensis</name>
    <dbReference type="NCBI Taxonomy" id="318465"/>
    <lineage>
        <taxon>Bacteria</taxon>
        <taxon>Bacillati</taxon>
        <taxon>Bacillota</taxon>
        <taxon>Clostridia</taxon>
        <taxon>Eubacteriales</taxon>
        <taxon>Clostridiaceae</taxon>
        <taxon>Clostridium</taxon>
    </lineage>
</organism>
<keyword evidence="1" id="KW-0472">Membrane</keyword>
<reference evidence="2 3" key="1">
    <citation type="submission" date="2023-10" db="EMBL/GenBank/DDBJ databases">
        <title>A novel Glycoside Hydrolase 43-Like Enzyme from Clostrdium boliviensis is an Endo-xylanase, and a Candidate for Xylooligosaccharides Production from Different Xylan Substrates.</title>
        <authorList>
            <person name="Alvarez M.T."/>
            <person name="Rocabado-Villegas L.R."/>
            <person name="Salas-Veizaga D.M."/>
            <person name="Linares-Pasten J.A."/>
            <person name="Gudmundsdottir E.E."/>
            <person name="Hreggvidsson G.O."/>
            <person name="Adlercreutz P."/>
            <person name="Nordberg Karlsson E."/>
        </authorList>
    </citation>
    <scope>NUCLEOTIDE SEQUENCE [LARGE SCALE GENOMIC DNA]</scope>
    <source>
        <strain evidence="2 3">E-1</strain>
    </source>
</reference>
<accession>A0ABU4GGE9</accession>
<evidence type="ECO:0000313" key="2">
    <source>
        <dbReference type="EMBL" id="MDW2796698.1"/>
    </source>
</evidence>
<keyword evidence="3" id="KW-1185">Reference proteome</keyword>
<keyword evidence="1" id="KW-0812">Transmembrane</keyword>
<name>A0ABU4GGE9_9CLOT</name>